<keyword evidence="1" id="KW-1133">Transmembrane helix</keyword>
<evidence type="ECO:0000313" key="3">
    <source>
        <dbReference type="Proteomes" id="UP000573499"/>
    </source>
</evidence>
<keyword evidence="1" id="KW-0812">Transmembrane</keyword>
<dbReference type="InterPro" id="IPR048039">
    <property type="entry name" value="TraQ-like"/>
</dbReference>
<dbReference type="EMBL" id="JACEZU010000019">
    <property type="protein sequence ID" value="MBA5690553.1"/>
    <property type="molecule type" value="Genomic_DNA"/>
</dbReference>
<keyword evidence="3" id="KW-1185">Reference proteome</keyword>
<reference evidence="2 3" key="1">
    <citation type="submission" date="2020-07" db="EMBL/GenBank/DDBJ databases">
        <title>Novel species isolated from subtropical streams in China.</title>
        <authorList>
            <person name="Lu H."/>
        </authorList>
    </citation>
    <scope>NUCLEOTIDE SEQUENCE [LARGE SCALE GENOMIC DNA]</scope>
    <source>
        <strain evidence="2 3">LX47W</strain>
    </source>
</reference>
<evidence type="ECO:0000256" key="1">
    <source>
        <dbReference type="SAM" id="Phobius"/>
    </source>
</evidence>
<accession>A0A7W2FF28</accession>
<feature type="transmembrane region" description="Helical" evidence="1">
    <location>
        <begin position="99"/>
        <end position="123"/>
    </location>
</feature>
<gene>
    <name evidence="2" type="primary">traQ</name>
    <name evidence="2" type="ORF">H3H39_26295</name>
</gene>
<feature type="transmembrane region" description="Helical" evidence="1">
    <location>
        <begin position="59"/>
        <end position="79"/>
    </location>
</feature>
<comment type="caution">
    <text evidence="2">The sequence shown here is derived from an EMBL/GenBank/DDBJ whole genome shotgun (WGS) entry which is preliminary data.</text>
</comment>
<dbReference type="AlphaFoldDB" id="A0A7W2FF28"/>
<name>A0A7W2FF28_9BURK</name>
<sequence>MDISAMLVNLARDAAAVMWLALWTMGELVGTLYCGNAVLRMSRAARLPGQPPVTMGELVPVMLVGGLMYNLSVFINATWNSMGTGTIAYGPVAYATGATFGRFADAINAVLTLASIAGGYFFFKGVILLKHSVADGQNPQGGEDIVWRALVHMIGGCMLVQIADMIERFRQTMHVVW</sequence>
<proteinExistence type="predicted"/>
<keyword evidence="1" id="KW-0472">Membrane</keyword>
<organism evidence="2 3">
    <name type="scientific">Rugamonas apoptosis</name>
    <dbReference type="NCBI Taxonomy" id="2758570"/>
    <lineage>
        <taxon>Bacteria</taxon>
        <taxon>Pseudomonadati</taxon>
        <taxon>Pseudomonadota</taxon>
        <taxon>Betaproteobacteria</taxon>
        <taxon>Burkholderiales</taxon>
        <taxon>Oxalobacteraceae</taxon>
        <taxon>Telluria group</taxon>
        <taxon>Rugamonas</taxon>
    </lineage>
</organism>
<dbReference type="Proteomes" id="UP000573499">
    <property type="component" value="Unassembled WGS sequence"/>
</dbReference>
<dbReference type="RefSeq" id="WP_182157368.1">
    <property type="nucleotide sequence ID" value="NZ_JACEZU010000019.1"/>
</dbReference>
<evidence type="ECO:0000313" key="2">
    <source>
        <dbReference type="EMBL" id="MBA5690553.1"/>
    </source>
</evidence>
<dbReference type="NCBIfam" id="NF033883">
    <property type="entry name" value="conj_TraQ_IncI1"/>
    <property type="match status" value="1"/>
</dbReference>
<feature type="transmembrane region" description="Helical" evidence="1">
    <location>
        <begin position="16"/>
        <end position="39"/>
    </location>
</feature>
<protein>
    <submittedName>
        <fullName evidence="2">Conjugal transfer protein TraQ</fullName>
    </submittedName>
</protein>